<evidence type="ECO:0000313" key="2">
    <source>
        <dbReference type="Proteomes" id="UP000004713"/>
    </source>
</evidence>
<proteinExistence type="predicted"/>
<comment type="caution">
    <text evidence="1">The sequence shown here is derived from an EMBL/GenBank/DDBJ whole genome shotgun (WGS) entry which is preliminary data.</text>
</comment>
<reference evidence="1 2" key="2">
    <citation type="submission" date="2007-11" db="EMBL/GenBank/DDBJ databases">
        <authorList>
            <person name="Fulton L."/>
            <person name="Clifton S."/>
            <person name="Fulton B."/>
            <person name="Xu J."/>
            <person name="Minx P."/>
            <person name="Pepin K.H."/>
            <person name="Johnson M."/>
            <person name="Thiruvilangam P."/>
            <person name="Bhonagiri V."/>
            <person name="Nash W.E."/>
            <person name="Mardis E.R."/>
            <person name="Wilson R.K."/>
        </authorList>
    </citation>
    <scope>NUCLEOTIDE SEQUENCE [LARGE SCALE GENOMIC DNA]</scope>
    <source>
        <strain evidence="1 2">ATCC 43183</strain>
    </source>
</reference>
<accession>B0NQK7</accession>
<reference evidence="1 2" key="1">
    <citation type="submission" date="2007-11" db="EMBL/GenBank/DDBJ databases">
        <title>Draft genome sequence of Bacteroides stercoris(ATCC 43183).</title>
        <authorList>
            <person name="Sudarsanam P."/>
            <person name="Ley R."/>
            <person name="Guruge J."/>
            <person name="Turnbaugh P.J."/>
            <person name="Mahowald M."/>
            <person name="Liep D."/>
            <person name="Gordon J."/>
        </authorList>
    </citation>
    <scope>NUCLEOTIDE SEQUENCE [LARGE SCALE GENOMIC DNA]</scope>
    <source>
        <strain evidence="1 2">ATCC 43183</strain>
    </source>
</reference>
<organism evidence="1 2">
    <name type="scientific">Bacteroides stercoris ATCC 43183</name>
    <dbReference type="NCBI Taxonomy" id="449673"/>
    <lineage>
        <taxon>Bacteria</taxon>
        <taxon>Pseudomonadati</taxon>
        <taxon>Bacteroidota</taxon>
        <taxon>Bacteroidia</taxon>
        <taxon>Bacteroidales</taxon>
        <taxon>Bacteroidaceae</taxon>
        <taxon>Bacteroides</taxon>
    </lineage>
</organism>
<dbReference type="EMBL" id="ABFZ02000019">
    <property type="protein sequence ID" value="EDS15156.1"/>
    <property type="molecule type" value="Genomic_DNA"/>
</dbReference>
<dbReference type="AlphaFoldDB" id="B0NQK7"/>
<evidence type="ECO:0000313" key="1">
    <source>
        <dbReference type="EMBL" id="EDS15156.1"/>
    </source>
</evidence>
<dbReference type="Proteomes" id="UP000004713">
    <property type="component" value="Unassembled WGS sequence"/>
</dbReference>
<name>B0NQK7_BACSE</name>
<dbReference type="HOGENOM" id="CLU_2987179_0_0_10"/>
<sequence>MIQQMYAILSSKRQRYRKKFNKKNANDCTISGIMRYHLINAWAHQWKRVINNGKSAG</sequence>
<gene>
    <name evidence="1" type="ORF">BACSTE_01656</name>
</gene>
<protein>
    <submittedName>
        <fullName evidence="1">Uncharacterized protein</fullName>
    </submittedName>
</protein>